<organism evidence="2 3">
    <name type="scientific">Rhizopogon vinicolor AM-OR11-026</name>
    <dbReference type="NCBI Taxonomy" id="1314800"/>
    <lineage>
        <taxon>Eukaryota</taxon>
        <taxon>Fungi</taxon>
        <taxon>Dikarya</taxon>
        <taxon>Basidiomycota</taxon>
        <taxon>Agaricomycotina</taxon>
        <taxon>Agaricomycetes</taxon>
        <taxon>Agaricomycetidae</taxon>
        <taxon>Boletales</taxon>
        <taxon>Suillineae</taxon>
        <taxon>Rhizopogonaceae</taxon>
        <taxon>Rhizopogon</taxon>
    </lineage>
</organism>
<dbReference type="EMBL" id="KV448217">
    <property type="protein sequence ID" value="OAX40315.1"/>
    <property type="molecule type" value="Genomic_DNA"/>
</dbReference>
<protein>
    <submittedName>
        <fullName evidence="2">Uncharacterized protein</fullName>
    </submittedName>
</protein>
<feature type="region of interest" description="Disordered" evidence="1">
    <location>
        <begin position="1"/>
        <end position="26"/>
    </location>
</feature>
<accession>A0A1B7N632</accession>
<dbReference type="PANTHER" id="PTHR38846:SF1">
    <property type="entry name" value="C3H1-TYPE DOMAIN-CONTAINING PROTEIN"/>
    <property type="match status" value="1"/>
</dbReference>
<gene>
    <name evidence="2" type="ORF">K503DRAFT_798946</name>
</gene>
<evidence type="ECO:0000313" key="3">
    <source>
        <dbReference type="Proteomes" id="UP000092154"/>
    </source>
</evidence>
<evidence type="ECO:0000256" key="1">
    <source>
        <dbReference type="SAM" id="MobiDB-lite"/>
    </source>
</evidence>
<name>A0A1B7N632_9AGAM</name>
<feature type="compositionally biased region" description="Basic and acidic residues" evidence="1">
    <location>
        <begin position="1"/>
        <end position="12"/>
    </location>
</feature>
<dbReference type="OrthoDB" id="6105938at2759"/>
<reference evidence="2 3" key="1">
    <citation type="submission" date="2016-06" db="EMBL/GenBank/DDBJ databases">
        <title>Comparative genomics of the ectomycorrhizal sister species Rhizopogon vinicolor and Rhizopogon vesiculosus (Basidiomycota: Boletales) reveals a divergence of the mating type B locus.</title>
        <authorList>
            <consortium name="DOE Joint Genome Institute"/>
            <person name="Mujic A.B."/>
            <person name="Kuo A."/>
            <person name="Tritt A."/>
            <person name="Lipzen A."/>
            <person name="Chen C."/>
            <person name="Johnson J."/>
            <person name="Sharma A."/>
            <person name="Barry K."/>
            <person name="Grigoriev I.V."/>
            <person name="Spatafora J.W."/>
        </authorList>
    </citation>
    <scope>NUCLEOTIDE SEQUENCE [LARGE SCALE GENOMIC DNA]</scope>
    <source>
        <strain evidence="2 3">AM-OR11-026</strain>
    </source>
</reference>
<dbReference type="Proteomes" id="UP000092154">
    <property type="component" value="Unassembled WGS sequence"/>
</dbReference>
<dbReference type="STRING" id="1314800.A0A1B7N632"/>
<dbReference type="PANTHER" id="PTHR38846">
    <property type="entry name" value="C3H1-TYPE DOMAIN-CONTAINING PROTEIN"/>
    <property type="match status" value="1"/>
</dbReference>
<evidence type="ECO:0000313" key="2">
    <source>
        <dbReference type="EMBL" id="OAX40315.1"/>
    </source>
</evidence>
<keyword evidence="3" id="KW-1185">Reference proteome</keyword>
<sequence>MPSSTERRRRELTTASRTPTPSLVDDDENTPLAVFFAQFESFSFNARQSSHKNFKRLIKAISSDPNDPERRAALKGFKNAERRAARKGFKDALVQDFNKRFGTDGNDLAAWQNLCNVLRIVSVPATIQECRQRIRDLHINLVDLVDRAKIGRPVRVFASLHQENQIFT</sequence>
<proteinExistence type="predicted"/>
<dbReference type="InParanoid" id="A0A1B7N632"/>
<dbReference type="AlphaFoldDB" id="A0A1B7N632"/>